<dbReference type="GO" id="GO:0047938">
    <property type="term" value="F:glucose-6-phosphate 1-epimerase activity"/>
    <property type="evidence" value="ECO:0007669"/>
    <property type="project" value="UniProtKB-UniRule"/>
</dbReference>
<evidence type="ECO:0000256" key="3">
    <source>
        <dbReference type="ARBA" id="ARBA00023235"/>
    </source>
</evidence>
<dbReference type="STRING" id="80854.MVIS_3383"/>
<dbReference type="GeneID" id="61295381"/>
<evidence type="ECO:0000313" key="9">
    <source>
        <dbReference type="Proteomes" id="UP000183794"/>
    </source>
</evidence>
<reference evidence="6 8" key="1">
    <citation type="submission" date="2016-11" db="EMBL/GenBank/DDBJ databases">
        <authorList>
            <person name="Klemetsen T."/>
        </authorList>
    </citation>
    <scope>NUCLEOTIDE SEQUENCE [LARGE SCALE GENOMIC DNA]</scope>
    <source>
        <strain evidence="6">MT 2528</strain>
    </source>
</reference>
<dbReference type="PANTHER" id="PTHR11122:SF13">
    <property type="entry name" value="GLUCOSE-6-PHOSPHATE 1-EPIMERASE"/>
    <property type="match status" value="1"/>
</dbReference>
<feature type="active site" evidence="5">
    <location>
        <position position="177"/>
    </location>
</feature>
<sequence>MSYHDTITDQIQLAKHISLITSNGLKYLHIAHPKAHASISLFGAQLLSFTPTNSAPVIWMSDDAIFNGVKAIRGGVPICWPWFGPAKDSPTVQPLAQTQDFPSHGFARNNHWQLLESQSNDDACHIRLQLKESPESKRLWPHSFNLIAEFIISDTLTINLTTHNTGNDNFDYGGALHSYFQISKPDAVSVDGLDHDAKTTRTLDGEIDIVCKNPSSIITLNDKQHQHQIKIKNEGNNAMVVWNPWEVGAKAFVDMPNDGYQTMFCLEPAIIGKNAVTVAAGSSHTLTTILSVTPA</sequence>
<dbReference type="AlphaFoldDB" id="A0A090IFJ1"/>
<dbReference type="PATRIC" id="fig|80854.5.peg.3580"/>
<evidence type="ECO:0000313" key="8">
    <source>
        <dbReference type="Proteomes" id="UP000182660"/>
    </source>
</evidence>
<keyword evidence="8" id="KW-1185">Reference proteome</keyword>
<evidence type="ECO:0000313" key="6">
    <source>
        <dbReference type="EMBL" id="SGY88362.1"/>
    </source>
</evidence>
<dbReference type="PIRSF" id="PIRSF016020">
    <property type="entry name" value="PHexose_mutarotase"/>
    <property type="match status" value="1"/>
</dbReference>
<comment type="catalytic activity">
    <reaction evidence="1">
        <text>alpha-D-glucose 6-phosphate = beta-D-glucose 6-phosphate</text>
        <dbReference type="Rhea" id="RHEA:16249"/>
        <dbReference type="ChEBI" id="CHEBI:58225"/>
        <dbReference type="ChEBI" id="CHEBI:58247"/>
        <dbReference type="EC" id="5.1.3.15"/>
    </reaction>
</comment>
<name>A0A090IFJ1_9GAMM</name>
<dbReference type="PANTHER" id="PTHR11122">
    <property type="entry name" value="APOSPORY-ASSOCIATED PROTEIN C-RELATED"/>
    <property type="match status" value="1"/>
</dbReference>
<dbReference type="InterPro" id="IPR014718">
    <property type="entry name" value="GH-type_carb-bd"/>
</dbReference>
<dbReference type="Proteomes" id="UP000182660">
    <property type="component" value="Unassembled WGS sequence"/>
</dbReference>
<dbReference type="InterPro" id="IPR011013">
    <property type="entry name" value="Gal_mutarotase_sf_dom"/>
</dbReference>
<dbReference type="OrthoDB" id="9790727at2"/>
<accession>A0A090IFJ1</accession>
<dbReference type="InterPro" id="IPR008183">
    <property type="entry name" value="Aldose_1/G6P_1-epimerase"/>
</dbReference>
<organism evidence="7 9">
    <name type="scientific">Moritella viscosa</name>
    <dbReference type="NCBI Taxonomy" id="80854"/>
    <lineage>
        <taxon>Bacteria</taxon>
        <taxon>Pseudomonadati</taxon>
        <taxon>Pseudomonadota</taxon>
        <taxon>Gammaproteobacteria</taxon>
        <taxon>Alteromonadales</taxon>
        <taxon>Moritellaceae</taxon>
        <taxon>Moritella</taxon>
    </lineage>
</organism>
<dbReference type="Proteomes" id="UP000183794">
    <property type="component" value="Unassembled WGS sequence"/>
</dbReference>
<evidence type="ECO:0000256" key="2">
    <source>
        <dbReference type="ARBA" id="ARBA00005866"/>
    </source>
</evidence>
<dbReference type="EMBL" id="FPLJ01000039">
    <property type="protein sequence ID" value="SGY88362.1"/>
    <property type="molecule type" value="Genomic_DNA"/>
</dbReference>
<dbReference type="CDD" id="cd09020">
    <property type="entry name" value="D-hex-6-P-epi_like"/>
    <property type="match status" value="1"/>
</dbReference>
<dbReference type="RefSeq" id="WP_045111396.1">
    <property type="nucleotide sequence ID" value="NZ_CAWQZC010000118.1"/>
</dbReference>
<dbReference type="Gene3D" id="2.70.98.10">
    <property type="match status" value="1"/>
</dbReference>
<dbReference type="KEGG" id="mvs:MVIS_3383"/>
<protein>
    <recommendedName>
        <fullName evidence="4">Putative glucose-6-phosphate 1-epimerase</fullName>
        <ecNumber evidence="4">5.1.3.15</ecNumber>
    </recommendedName>
</protein>
<dbReference type="GO" id="GO:0005975">
    <property type="term" value="P:carbohydrate metabolic process"/>
    <property type="evidence" value="ECO:0007669"/>
    <property type="project" value="InterPro"/>
</dbReference>
<dbReference type="HOGENOM" id="CLU_048345_4_0_6"/>
<comment type="similarity">
    <text evidence="2 4">Belongs to the glucose-6-phosphate 1-epimerase family.</text>
</comment>
<dbReference type="Pfam" id="PF01263">
    <property type="entry name" value="Aldose_epim"/>
    <property type="match status" value="1"/>
</dbReference>
<keyword evidence="3 4" id="KW-0413">Isomerase</keyword>
<evidence type="ECO:0000256" key="1">
    <source>
        <dbReference type="ARBA" id="ARBA00001096"/>
    </source>
</evidence>
<reference evidence="7 9" key="2">
    <citation type="submission" date="2016-11" db="EMBL/GenBank/DDBJ databases">
        <authorList>
            <person name="Jaros S."/>
            <person name="Januszkiewicz K."/>
            <person name="Wedrychowicz H."/>
        </authorList>
    </citation>
    <scope>NUCLEOTIDE SEQUENCE [LARGE SCALE GENOMIC DNA]</scope>
    <source>
        <strain evidence="7">NVI 5450</strain>
    </source>
</reference>
<dbReference type="EMBL" id="FPLD01000051">
    <property type="protein sequence ID" value="SGY95284.1"/>
    <property type="molecule type" value="Genomic_DNA"/>
</dbReference>
<evidence type="ECO:0000313" key="7">
    <source>
        <dbReference type="EMBL" id="SGY95284.1"/>
    </source>
</evidence>
<evidence type="ECO:0000256" key="4">
    <source>
        <dbReference type="PIRNR" id="PIRNR016020"/>
    </source>
</evidence>
<proteinExistence type="inferred from homology"/>
<feature type="active site" evidence="5">
    <location>
        <position position="267"/>
    </location>
</feature>
<dbReference type="SUPFAM" id="SSF74650">
    <property type="entry name" value="Galactose mutarotase-like"/>
    <property type="match status" value="1"/>
</dbReference>
<dbReference type="EC" id="5.1.3.15" evidence="4"/>
<evidence type="ECO:0000256" key="5">
    <source>
        <dbReference type="PIRSR" id="PIRSR016020-1"/>
    </source>
</evidence>
<dbReference type="GO" id="GO:0030246">
    <property type="term" value="F:carbohydrate binding"/>
    <property type="evidence" value="ECO:0007669"/>
    <property type="project" value="UniProtKB-UniRule"/>
</dbReference>
<dbReference type="InterPro" id="IPR025532">
    <property type="entry name" value="G6P_1-epimerase"/>
</dbReference>
<gene>
    <name evidence="6" type="ORF">MT2528_1497</name>
    <name evidence="7" type="ORF">NVI5450_1695</name>
</gene>